<feature type="region of interest" description="Disordered" evidence="1">
    <location>
        <begin position="366"/>
        <end position="462"/>
    </location>
</feature>
<comment type="caution">
    <text evidence="4">The sequence shown here is derived from an EMBL/GenBank/DDBJ whole genome shotgun (WGS) entry which is preliminary data.</text>
</comment>
<feature type="compositionally biased region" description="Basic and acidic residues" evidence="1">
    <location>
        <begin position="387"/>
        <end position="399"/>
    </location>
</feature>
<feature type="transmembrane region" description="Helical" evidence="2">
    <location>
        <begin position="250"/>
        <end position="271"/>
    </location>
</feature>
<dbReference type="Proteomes" id="UP000800235">
    <property type="component" value="Unassembled WGS sequence"/>
</dbReference>
<protein>
    <recommendedName>
        <fullName evidence="6">Transmembrane protein</fullName>
    </recommendedName>
</protein>
<gene>
    <name evidence="4" type="ORF">EJ08DRAFT_524192</name>
</gene>
<feature type="compositionally biased region" description="Polar residues" evidence="1">
    <location>
        <begin position="366"/>
        <end position="375"/>
    </location>
</feature>
<evidence type="ECO:0000256" key="2">
    <source>
        <dbReference type="SAM" id="Phobius"/>
    </source>
</evidence>
<keyword evidence="2" id="KW-1133">Transmembrane helix</keyword>
<feature type="compositionally biased region" description="Gly residues" evidence="1">
    <location>
        <begin position="25"/>
        <end position="35"/>
    </location>
</feature>
<feature type="signal peptide" evidence="3">
    <location>
        <begin position="1"/>
        <end position="22"/>
    </location>
</feature>
<feature type="chain" id="PRO_5040504037" description="Transmembrane protein" evidence="3">
    <location>
        <begin position="23"/>
        <end position="462"/>
    </location>
</feature>
<evidence type="ECO:0000256" key="3">
    <source>
        <dbReference type="SAM" id="SignalP"/>
    </source>
</evidence>
<sequence>MLSRRFIMSAALAAVSLPMSQAQTGGTGGAGGGGVIPAPINSDPVTTLPAPPTPTPTPTPEPPTITKPTTRENPRPNPPTLPTQVPTQPPPPPPPPVQNPPPIQQPPPPVQNNSPTTPIINNPPIQNPSVVINPGNTPTKIATAQVTQITGQNGQTTLQTLFIVGGSTFSAPPPNMPITKAADSVLPVGSAISVTAGETLLYDSVTIATLTSGQSFIISNPTGGGPKTTSLGPINNHVSQTSKGLTKTSGIAIGVTFGFLTIALIASLVWCKRRNKSKKEKQHRRDGSSIIDTNYRSDKGLVVGTPLTPPANLTAFPTTRSGKRDAIKKRDRPFSFIPSPTVDAFPTADEFTATNTFGLIVDKSKNSSVAPSSTAKPWAEPTATGDRIYRVEAPKDSSREVPSNPVSPLSLVSPLEPVSPVDEETVEWAPQKPTRYYAQNAETKKRETVPNPLSAHPVGNFA</sequence>
<feature type="compositionally biased region" description="Pro residues" evidence="1">
    <location>
        <begin position="49"/>
        <end position="65"/>
    </location>
</feature>
<feature type="region of interest" description="Disordered" evidence="1">
    <location>
        <begin position="23"/>
        <end position="129"/>
    </location>
</feature>
<organism evidence="4 5">
    <name type="scientific">Tothia fuscella</name>
    <dbReference type="NCBI Taxonomy" id="1048955"/>
    <lineage>
        <taxon>Eukaryota</taxon>
        <taxon>Fungi</taxon>
        <taxon>Dikarya</taxon>
        <taxon>Ascomycota</taxon>
        <taxon>Pezizomycotina</taxon>
        <taxon>Dothideomycetes</taxon>
        <taxon>Pleosporomycetidae</taxon>
        <taxon>Venturiales</taxon>
        <taxon>Cylindrosympodiaceae</taxon>
        <taxon>Tothia</taxon>
    </lineage>
</organism>
<dbReference type="AlphaFoldDB" id="A0A9P4NGX0"/>
<feature type="compositionally biased region" description="Pro residues" evidence="1">
    <location>
        <begin position="75"/>
        <end position="110"/>
    </location>
</feature>
<accession>A0A9P4NGX0</accession>
<reference evidence="4" key="1">
    <citation type="journal article" date="2020" name="Stud. Mycol.">
        <title>101 Dothideomycetes genomes: a test case for predicting lifestyles and emergence of pathogens.</title>
        <authorList>
            <person name="Haridas S."/>
            <person name="Albert R."/>
            <person name="Binder M."/>
            <person name="Bloem J."/>
            <person name="Labutti K."/>
            <person name="Salamov A."/>
            <person name="Andreopoulos B."/>
            <person name="Baker S."/>
            <person name="Barry K."/>
            <person name="Bills G."/>
            <person name="Bluhm B."/>
            <person name="Cannon C."/>
            <person name="Castanera R."/>
            <person name="Culley D."/>
            <person name="Daum C."/>
            <person name="Ezra D."/>
            <person name="Gonzalez J."/>
            <person name="Henrissat B."/>
            <person name="Kuo A."/>
            <person name="Liang C."/>
            <person name="Lipzen A."/>
            <person name="Lutzoni F."/>
            <person name="Magnuson J."/>
            <person name="Mondo S."/>
            <person name="Nolan M."/>
            <person name="Ohm R."/>
            <person name="Pangilinan J."/>
            <person name="Park H.-J."/>
            <person name="Ramirez L."/>
            <person name="Alfaro M."/>
            <person name="Sun H."/>
            <person name="Tritt A."/>
            <person name="Yoshinaga Y."/>
            <person name="Zwiers L.-H."/>
            <person name="Turgeon B."/>
            <person name="Goodwin S."/>
            <person name="Spatafora J."/>
            <person name="Crous P."/>
            <person name="Grigoriev I."/>
        </authorList>
    </citation>
    <scope>NUCLEOTIDE SEQUENCE</scope>
    <source>
        <strain evidence="4">CBS 130266</strain>
    </source>
</reference>
<keyword evidence="5" id="KW-1185">Reference proteome</keyword>
<evidence type="ECO:0008006" key="6">
    <source>
        <dbReference type="Google" id="ProtNLM"/>
    </source>
</evidence>
<feature type="compositionally biased region" description="Low complexity" evidence="1">
    <location>
        <begin position="111"/>
        <end position="129"/>
    </location>
</feature>
<keyword evidence="3" id="KW-0732">Signal</keyword>
<evidence type="ECO:0000256" key="1">
    <source>
        <dbReference type="SAM" id="MobiDB-lite"/>
    </source>
</evidence>
<keyword evidence="2" id="KW-0812">Transmembrane</keyword>
<feature type="compositionally biased region" description="Low complexity" evidence="1">
    <location>
        <begin position="401"/>
        <end position="420"/>
    </location>
</feature>
<name>A0A9P4NGX0_9PEZI</name>
<evidence type="ECO:0000313" key="5">
    <source>
        <dbReference type="Proteomes" id="UP000800235"/>
    </source>
</evidence>
<dbReference type="PRINTS" id="PR01217">
    <property type="entry name" value="PRICHEXTENSN"/>
</dbReference>
<proteinExistence type="predicted"/>
<evidence type="ECO:0000313" key="4">
    <source>
        <dbReference type="EMBL" id="KAF2421059.1"/>
    </source>
</evidence>
<keyword evidence="2" id="KW-0472">Membrane</keyword>
<dbReference type="EMBL" id="MU007103">
    <property type="protein sequence ID" value="KAF2421059.1"/>
    <property type="molecule type" value="Genomic_DNA"/>
</dbReference>